<dbReference type="Proteomes" id="UP001155128">
    <property type="component" value="Unassembled WGS sequence"/>
</dbReference>
<name>A0A9X2J130_9SPHN</name>
<sequence length="117" mass="12788">MKRNAFFLLPLLALATPAYATQGIACSATDDSGVVISLGSGTIPAPTWWANERVGEDWLRLDVGMRWIDDEVIRVMFVADDGVSRAGLLTAKSTGDWSYEGKLERDGIVIPMRCEPN</sequence>
<dbReference type="EMBL" id="JAMSHT010000001">
    <property type="protein sequence ID" value="MCM8556299.1"/>
    <property type="molecule type" value="Genomic_DNA"/>
</dbReference>
<evidence type="ECO:0000256" key="1">
    <source>
        <dbReference type="SAM" id="SignalP"/>
    </source>
</evidence>
<protein>
    <recommendedName>
        <fullName evidence="4">C-type lysozyme inhibitor domain-containing protein</fullName>
    </recommendedName>
</protein>
<proteinExistence type="predicted"/>
<gene>
    <name evidence="2" type="ORF">NDO55_00500</name>
</gene>
<organism evidence="2 3">
    <name type="scientific">Sphingomicrobium sediminis</name>
    <dbReference type="NCBI Taxonomy" id="2950949"/>
    <lineage>
        <taxon>Bacteria</taxon>
        <taxon>Pseudomonadati</taxon>
        <taxon>Pseudomonadota</taxon>
        <taxon>Alphaproteobacteria</taxon>
        <taxon>Sphingomonadales</taxon>
        <taxon>Sphingomonadaceae</taxon>
        <taxon>Sphingomicrobium</taxon>
    </lineage>
</organism>
<accession>A0A9X2J130</accession>
<evidence type="ECO:0000313" key="3">
    <source>
        <dbReference type="Proteomes" id="UP001155128"/>
    </source>
</evidence>
<evidence type="ECO:0008006" key="4">
    <source>
        <dbReference type="Google" id="ProtNLM"/>
    </source>
</evidence>
<keyword evidence="3" id="KW-1185">Reference proteome</keyword>
<reference evidence="2" key="1">
    <citation type="submission" date="2022-06" db="EMBL/GenBank/DDBJ databases">
        <title>Sphingomicrobium sedimins sp. nov., a marine bacterium isolated from tidal flat.</title>
        <authorList>
            <person name="Kim C.-H."/>
            <person name="Yoo Y."/>
            <person name="Kim J.-J."/>
        </authorList>
    </citation>
    <scope>NUCLEOTIDE SEQUENCE</scope>
    <source>
        <strain evidence="2">GRR-S6-50</strain>
    </source>
</reference>
<dbReference type="AlphaFoldDB" id="A0A9X2J130"/>
<feature type="signal peptide" evidence="1">
    <location>
        <begin position="1"/>
        <end position="20"/>
    </location>
</feature>
<dbReference type="RefSeq" id="WP_252111367.1">
    <property type="nucleotide sequence ID" value="NZ_JAMSHT010000001.1"/>
</dbReference>
<feature type="chain" id="PRO_5040827172" description="C-type lysozyme inhibitor domain-containing protein" evidence="1">
    <location>
        <begin position="21"/>
        <end position="117"/>
    </location>
</feature>
<evidence type="ECO:0000313" key="2">
    <source>
        <dbReference type="EMBL" id="MCM8556299.1"/>
    </source>
</evidence>
<keyword evidence="1" id="KW-0732">Signal</keyword>
<comment type="caution">
    <text evidence="2">The sequence shown here is derived from an EMBL/GenBank/DDBJ whole genome shotgun (WGS) entry which is preliminary data.</text>
</comment>